<dbReference type="InterPro" id="IPR027417">
    <property type="entry name" value="P-loop_NTPase"/>
</dbReference>
<dbReference type="InterPro" id="IPR054567">
    <property type="entry name" value="NNH7"/>
</dbReference>
<dbReference type="AlphaFoldDB" id="A0A7W7HQJ3"/>
<reference evidence="4 5" key="1">
    <citation type="submission" date="2020-08" db="EMBL/GenBank/DDBJ databases">
        <title>Sequencing the genomes of 1000 actinobacteria strains.</title>
        <authorList>
            <person name="Klenk H.-P."/>
        </authorList>
    </citation>
    <scope>NUCLEOTIDE SEQUENCE [LARGE SCALE GENOMIC DNA]</scope>
    <source>
        <strain evidence="4 5">DSM 43150</strain>
    </source>
</reference>
<name>A0A7W7HQJ3_9ACTN</name>
<gene>
    <name evidence="3" type="ORF">Alo02nite_59430</name>
    <name evidence="4" type="ORF">BJ964_008986</name>
</gene>
<evidence type="ECO:0000259" key="1">
    <source>
        <dbReference type="Pfam" id="PF00004"/>
    </source>
</evidence>
<dbReference type="RefSeq" id="WP_188126321.1">
    <property type="nucleotide sequence ID" value="NZ_BOMP01000100.1"/>
</dbReference>
<evidence type="ECO:0000313" key="4">
    <source>
        <dbReference type="EMBL" id="MBB4754825.1"/>
    </source>
</evidence>
<dbReference type="Pfam" id="PF22738">
    <property type="entry name" value="NNH7"/>
    <property type="match status" value="1"/>
</dbReference>
<feature type="domain" description="NACHT N-terminal Helical" evidence="2">
    <location>
        <begin position="3"/>
        <end position="230"/>
    </location>
</feature>
<dbReference type="GO" id="GO:0005524">
    <property type="term" value="F:ATP binding"/>
    <property type="evidence" value="ECO:0007669"/>
    <property type="project" value="InterPro"/>
</dbReference>
<dbReference type="InterPro" id="IPR003959">
    <property type="entry name" value="ATPase_AAA_core"/>
</dbReference>
<accession>A0A7W7HQJ3</accession>
<evidence type="ECO:0000313" key="5">
    <source>
        <dbReference type="Proteomes" id="UP000590511"/>
    </source>
</evidence>
<dbReference type="SUPFAM" id="SSF52540">
    <property type="entry name" value="P-loop containing nucleoside triphosphate hydrolases"/>
    <property type="match status" value="1"/>
</dbReference>
<organism evidence="4 5">
    <name type="scientific">Actinoplanes lobatus</name>
    <dbReference type="NCBI Taxonomy" id="113568"/>
    <lineage>
        <taxon>Bacteria</taxon>
        <taxon>Bacillati</taxon>
        <taxon>Actinomycetota</taxon>
        <taxon>Actinomycetes</taxon>
        <taxon>Micromonosporales</taxon>
        <taxon>Micromonosporaceae</taxon>
        <taxon>Actinoplanes</taxon>
    </lineage>
</organism>
<proteinExistence type="predicted"/>
<dbReference type="Proteomes" id="UP000590511">
    <property type="component" value="Unassembled WGS sequence"/>
</dbReference>
<comment type="caution">
    <text evidence="4">The sequence shown here is derived from an EMBL/GenBank/DDBJ whole genome shotgun (WGS) entry which is preliminary data.</text>
</comment>
<dbReference type="Gene3D" id="3.40.50.300">
    <property type="entry name" value="P-loop containing nucleotide triphosphate hydrolases"/>
    <property type="match status" value="1"/>
</dbReference>
<dbReference type="EMBL" id="BOMP01000100">
    <property type="protein sequence ID" value="GIE43045.1"/>
    <property type="molecule type" value="Genomic_DNA"/>
</dbReference>
<evidence type="ECO:0000259" key="2">
    <source>
        <dbReference type="Pfam" id="PF22738"/>
    </source>
</evidence>
<sequence>MPKALSYAQAVRILGKGSGAESMRRLNDLTGGALLGASVTTATVLQWFDAYAVFARLSQQLAGTVGQRLVGAHRLDRTERIAAAHTVIVIAAWFDALNGADLPFDTSALGITADDQLRLTDAGAKDRRLLGPAVVRGRDLAGAVLQTGVHLPEPHGPRQNHRARLRSTYQRLAGTVNGFLRGLAVWDELSPGEEERVDRELADIPDRALVRYERMLLDLRADCPEADLWVRDWDTGALLESVRDIHQLMRSVAGPATAAEVPRALARAYAGLLDRPVVGTGERTADVDMPTLRRAYLPSLFRAMEAVPDQPASDERFWADVPVRGDLHKYLTGYLTSPRAQTAPLVVLGQPGAGKSVLTKVLAAELAEGGFVPVRVSLREVDTALGLQRQIEQAVLDATGEAIAWPRLAETADRRLPVVLLDGFDELLQATATSQSDYLDRVADFQQREQDQGRAVAVVVTTRTSVADRAVPPPDTLLLRLEPFDAQRVSAWLDVWHAANSQRLAARGLHPLPAEVAMRFPELAGQPLLLLLLALYDAGDNALQHTGELSPSDLYERLLTSFARREVRKGSPNLSAAQCDAEAERELRRLSVVAFGMLNRSAQWITEPELERDLMAVFGTMPGSANGGIDAAGLLLGRFFFVHRAQAVRASRTLATYEFLHGSFGEYLVARFTWQLLQEAVSRLSVAVSPTWNADDGLFSRLLSFVPLAIRSLILRFLAEFSAGLTEKQSAEWLAAVIGMYRRSQYLTWGSQSGEYRPVTVRMPLRYAAYTANLVVLAVLVAGGELDFRDIAEPEEASARKQWHDQSLLWHSQLGGGDAWDAITLTLAADQCRDPDGERDLRLRFVADGTAVSRTDELWLFGRDGDREYGRPFGSSFTSEAMVRHIRFQSCSMDSLLLHALQPVLESSLAPAMQLFSGHSSGDSSSIVQGLFRVWLLPLSRLDDEERQAAYEECAFLSPEDFRSWDATAYGAYVTQLLAAVRADVDLPVGFAGALVQELETSSLMPFFHEAIDVTIRVLADRAGGRDKLTRRIAEWLGEV</sequence>
<evidence type="ECO:0000313" key="3">
    <source>
        <dbReference type="EMBL" id="GIE43045.1"/>
    </source>
</evidence>
<dbReference type="Proteomes" id="UP000631312">
    <property type="component" value="Unassembled WGS sequence"/>
</dbReference>
<reference evidence="3 6" key="2">
    <citation type="submission" date="2021-01" db="EMBL/GenBank/DDBJ databases">
        <title>Whole genome shotgun sequence of Actinoplanes lobatus NBRC 12513.</title>
        <authorList>
            <person name="Komaki H."/>
            <person name="Tamura T."/>
        </authorList>
    </citation>
    <scope>NUCLEOTIDE SEQUENCE [LARGE SCALE GENOMIC DNA]</scope>
    <source>
        <strain evidence="3 6">NBRC 12513</strain>
    </source>
</reference>
<dbReference type="GO" id="GO:0016887">
    <property type="term" value="F:ATP hydrolysis activity"/>
    <property type="evidence" value="ECO:0007669"/>
    <property type="project" value="InterPro"/>
</dbReference>
<keyword evidence="6" id="KW-1185">Reference proteome</keyword>
<protein>
    <recommendedName>
        <fullName evidence="7">AAA+ ATPase domain-containing protein</fullName>
    </recommendedName>
</protein>
<evidence type="ECO:0000313" key="6">
    <source>
        <dbReference type="Proteomes" id="UP000631312"/>
    </source>
</evidence>
<evidence type="ECO:0008006" key="7">
    <source>
        <dbReference type="Google" id="ProtNLM"/>
    </source>
</evidence>
<feature type="domain" description="ATPase AAA-type core" evidence="1">
    <location>
        <begin position="346"/>
        <end position="466"/>
    </location>
</feature>
<dbReference type="EMBL" id="JACHNC010000001">
    <property type="protein sequence ID" value="MBB4754825.1"/>
    <property type="molecule type" value="Genomic_DNA"/>
</dbReference>
<dbReference type="Pfam" id="PF00004">
    <property type="entry name" value="AAA"/>
    <property type="match status" value="1"/>
</dbReference>